<evidence type="ECO:0000256" key="2">
    <source>
        <dbReference type="ARBA" id="ARBA00022679"/>
    </source>
</evidence>
<dbReference type="PROSITE" id="PS50030">
    <property type="entry name" value="UBA"/>
    <property type="match status" value="1"/>
</dbReference>
<keyword evidence="4" id="KW-0418">Kinase</keyword>
<gene>
    <name evidence="11" type="ORF">PSON_ATCC_30995.1.T0500117</name>
</gene>
<keyword evidence="3 6" id="KW-0547">Nucleotide-binding</keyword>
<dbReference type="PANTHER" id="PTHR24346">
    <property type="entry name" value="MAP/MICROTUBULE AFFINITY-REGULATING KINASE"/>
    <property type="match status" value="1"/>
</dbReference>
<dbReference type="InterPro" id="IPR008271">
    <property type="entry name" value="Ser/Thr_kinase_AS"/>
</dbReference>
<comment type="caution">
    <text evidence="11">The sequence shown here is derived from an EMBL/GenBank/DDBJ whole genome shotgun (WGS) entry which is preliminary data.</text>
</comment>
<evidence type="ECO:0000256" key="8">
    <source>
        <dbReference type="SAM" id="MobiDB-lite"/>
    </source>
</evidence>
<keyword evidence="5 6" id="KW-0067">ATP-binding</keyword>
<comment type="similarity">
    <text evidence="7">Belongs to the protein kinase superfamily.</text>
</comment>
<dbReference type="OrthoDB" id="193931at2759"/>
<feature type="compositionally biased region" description="Low complexity" evidence="8">
    <location>
        <begin position="373"/>
        <end position="389"/>
    </location>
</feature>
<feature type="domain" description="UBA" evidence="10">
    <location>
        <begin position="275"/>
        <end position="315"/>
    </location>
</feature>
<dbReference type="PROSITE" id="PS50011">
    <property type="entry name" value="PROTEIN_KINASE_DOM"/>
    <property type="match status" value="1"/>
</dbReference>
<evidence type="ECO:0000313" key="11">
    <source>
        <dbReference type="EMBL" id="CAD8086643.1"/>
    </source>
</evidence>
<evidence type="ECO:0008006" key="13">
    <source>
        <dbReference type="Google" id="ProtNLM"/>
    </source>
</evidence>
<feature type="binding site" evidence="6">
    <location>
        <position position="36"/>
    </location>
    <ligand>
        <name>ATP</name>
        <dbReference type="ChEBI" id="CHEBI:30616"/>
    </ligand>
</feature>
<dbReference type="InterPro" id="IPR000719">
    <property type="entry name" value="Prot_kinase_dom"/>
</dbReference>
<dbReference type="InterPro" id="IPR017441">
    <property type="entry name" value="Protein_kinase_ATP_BS"/>
</dbReference>
<dbReference type="EMBL" id="CAJJDN010000050">
    <property type="protein sequence ID" value="CAD8086643.1"/>
    <property type="molecule type" value="Genomic_DNA"/>
</dbReference>
<organism evidence="11 12">
    <name type="scientific">Paramecium sonneborni</name>
    <dbReference type="NCBI Taxonomy" id="65129"/>
    <lineage>
        <taxon>Eukaryota</taxon>
        <taxon>Sar</taxon>
        <taxon>Alveolata</taxon>
        <taxon>Ciliophora</taxon>
        <taxon>Intramacronucleata</taxon>
        <taxon>Oligohymenophorea</taxon>
        <taxon>Peniculida</taxon>
        <taxon>Parameciidae</taxon>
        <taxon>Paramecium</taxon>
    </lineage>
</organism>
<dbReference type="GO" id="GO:0004674">
    <property type="term" value="F:protein serine/threonine kinase activity"/>
    <property type="evidence" value="ECO:0007669"/>
    <property type="project" value="UniProtKB-KW"/>
</dbReference>
<proteinExistence type="inferred from homology"/>
<dbReference type="FunFam" id="3.30.200.20:FF:000003">
    <property type="entry name" value="Non-specific serine/threonine protein kinase"/>
    <property type="match status" value="1"/>
</dbReference>
<dbReference type="GO" id="GO:0005524">
    <property type="term" value="F:ATP binding"/>
    <property type="evidence" value="ECO:0007669"/>
    <property type="project" value="UniProtKB-UniRule"/>
</dbReference>
<feature type="domain" description="Protein kinase" evidence="9">
    <location>
        <begin position="7"/>
        <end position="254"/>
    </location>
</feature>
<name>A0A8S1NAQ9_9CILI</name>
<evidence type="ECO:0000256" key="1">
    <source>
        <dbReference type="ARBA" id="ARBA00022527"/>
    </source>
</evidence>
<dbReference type="FunFam" id="1.10.510.10:FF:000740">
    <property type="entry name" value="SNF1-related protein kinase, putative"/>
    <property type="match status" value="1"/>
</dbReference>
<evidence type="ECO:0000256" key="6">
    <source>
        <dbReference type="PROSITE-ProRule" id="PRU10141"/>
    </source>
</evidence>
<dbReference type="Pfam" id="PF00069">
    <property type="entry name" value="Pkinase"/>
    <property type="match status" value="1"/>
</dbReference>
<keyword evidence="2" id="KW-0808">Transferase</keyword>
<dbReference type="CDD" id="cd14335">
    <property type="entry name" value="UBA_SnRK1_plant"/>
    <property type="match status" value="1"/>
</dbReference>
<dbReference type="PROSITE" id="PS00108">
    <property type="entry name" value="PROTEIN_KINASE_ST"/>
    <property type="match status" value="1"/>
</dbReference>
<evidence type="ECO:0000313" key="12">
    <source>
        <dbReference type="Proteomes" id="UP000692954"/>
    </source>
</evidence>
<evidence type="ECO:0000256" key="5">
    <source>
        <dbReference type="ARBA" id="ARBA00022840"/>
    </source>
</evidence>
<dbReference type="Proteomes" id="UP000692954">
    <property type="component" value="Unassembled WGS sequence"/>
</dbReference>
<dbReference type="PANTHER" id="PTHR24346:SF82">
    <property type="entry name" value="KP78A-RELATED"/>
    <property type="match status" value="1"/>
</dbReference>
<protein>
    <recommendedName>
        <fullName evidence="13">Protein kinase domain-containing protein</fullName>
    </recommendedName>
</protein>
<dbReference type="InterPro" id="IPR015940">
    <property type="entry name" value="UBA"/>
</dbReference>
<dbReference type="CDD" id="cd14003">
    <property type="entry name" value="STKc_AMPK-like"/>
    <property type="match status" value="1"/>
</dbReference>
<keyword evidence="1 7" id="KW-0723">Serine/threonine-protein kinase</keyword>
<evidence type="ECO:0000259" key="9">
    <source>
        <dbReference type="PROSITE" id="PS50011"/>
    </source>
</evidence>
<dbReference type="PROSITE" id="PS00107">
    <property type="entry name" value="PROTEIN_KINASE_ATP"/>
    <property type="match status" value="1"/>
</dbReference>
<evidence type="ECO:0000256" key="4">
    <source>
        <dbReference type="ARBA" id="ARBA00022777"/>
    </source>
</evidence>
<dbReference type="GO" id="GO:0005737">
    <property type="term" value="C:cytoplasm"/>
    <property type="evidence" value="ECO:0007669"/>
    <property type="project" value="TreeGrafter"/>
</dbReference>
<reference evidence="11" key="1">
    <citation type="submission" date="2021-01" db="EMBL/GenBank/DDBJ databases">
        <authorList>
            <consortium name="Genoscope - CEA"/>
            <person name="William W."/>
        </authorList>
    </citation>
    <scope>NUCLEOTIDE SEQUENCE</scope>
</reference>
<dbReference type="AlphaFoldDB" id="A0A8S1NAQ9"/>
<evidence type="ECO:0000256" key="7">
    <source>
        <dbReference type="RuleBase" id="RU000304"/>
    </source>
</evidence>
<accession>A0A8S1NAQ9</accession>
<keyword evidence="12" id="KW-1185">Reference proteome</keyword>
<dbReference type="GO" id="GO:0035556">
    <property type="term" value="P:intracellular signal transduction"/>
    <property type="evidence" value="ECO:0007669"/>
    <property type="project" value="TreeGrafter"/>
</dbReference>
<sequence>MKCIGNYQLGKTIGSGTFGKVKLAVHIPTKQTVAIKIMNKSRMVDIVDIERVQRELHILKIVRHPNIIMLHEVFETNKYIFIVMEYCQKELFNYIVKNKKIPEINACALFQQLLSGIEYLHKQKIVHRDIKPENLLIKGRIKIVDFGLSNTYDDLLKTACGSPCYAAPEMISGKLYRGLKADIWSSGVVLFVMLCGYLPFEDANTNQLYKKILSANYKVPNFLSNDAIDVLKFILNPDPENRPNIDQIRKHPWFNLYKTNFQIKQGILIGQHKIPIDNNIVNQVEKFGYSKKYIYQCLISNQHNDATTAYYLLLDQLIQSGGLTCADIASDQFQVQLIEMNTQTAKSDIKINMTIEDEKQDTITANNTNSLNSQQIQQQIQMNSINPSSRRSNKTERYPIFDRLMRQIEKKPSNVRSESEQQQKNIEIKKYECQSSKGSKSICLSDYNSDKFSKEQPLPTIHQELKRKKPKIKTNLLTIQQVYGVRK</sequence>
<dbReference type="SMART" id="SM00220">
    <property type="entry name" value="S_TKc"/>
    <property type="match status" value="1"/>
</dbReference>
<evidence type="ECO:0000256" key="3">
    <source>
        <dbReference type="ARBA" id="ARBA00022741"/>
    </source>
</evidence>
<evidence type="ECO:0000259" key="10">
    <source>
        <dbReference type="PROSITE" id="PS50030"/>
    </source>
</evidence>
<feature type="region of interest" description="Disordered" evidence="8">
    <location>
        <begin position="373"/>
        <end position="394"/>
    </location>
</feature>